<dbReference type="Proteomes" id="UP001360560">
    <property type="component" value="Unassembled WGS sequence"/>
</dbReference>
<dbReference type="Pfam" id="PF13821">
    <property type="entry name" value="DUF4187"/>
    <property type="match status" value="1"/>
</dbReference>
<feature type="region of interest" description="Disordered" evidence="1">
    <location>
        <begin position="43"/>
        <end position="86"/>
    </location>
</feature>
<dbReference type="InterPro" id="IPR039249">
    <property type="entry name" value="GPATCH11"/>
</dbReference>
<dbReference type="AlphaFoldDB" id="A0AAV5QX65"/>
<dbReference type="SMART" id="SM01173">
    <property type="entry name" value="DUF4187"/>
    <property type="match status" value="1"/>
</dbReference>
<evidence type="ECO:0000313" key="4">
    <source>
        <dbReference type="Proteomes" id="UP001360560"/>
    </source>
</evidence>
<evidence type="ECO:0000259" key="2">
    <source>
        <dbReference type="PROSITE" id="PS50174"/>
    </source>
</evidence>
<accession>A0AAV5QX65</accession>
<dbReference type="PANTHER" id="PTHR21032:SF0">
    <property type="entry name" value="G PATCH DOMAIN-CONTAINING PROTEIN 11"/>
    <property type="match status" value="1"/>
</dbReference>
<evidence type="ECO:0000313" key="3">
    <source>
        <dbReference type="EMBL" id="GMM39066.1"/>
    </source>
</evidence>
<dbReference type="RefSeq" id="XP_064856061.1">
    <property type="nucleotide sequence ID" value="XM_064999989.1"/>
</dbReference>
<comment type="caution">
    <text evidence="3">The sequence shown here is derived from an EMBL/GenBank/DDBJ whole genome shotgun (WGS) entry which is preliminary data.</text>
</comment>
<evidence type="ECO:0000256" key="1">
    <source>
        <dbReference type="SAM" id="MobiDB-lite"/>
    </source>
</evidence>
<dbReference type="SMART" id="SM00443">
    <property type="entry name" value="G_patch"/>
    <property type="match status" value="1"/>
</dbReference>
<dbReference type="PANTHER" id="PTHR21032">
    <property type="entry name" value="G PATCH DOMAIN-CONTAINING PROTEIN 11"/>
    <property type="match status" value="1"/>
</dbReference>
<organism evidence="3 4">
    <name type="scientific">Saccharomycopsis crataegensis</name>
    <dbReference type="NCBI Taxonomy" id="43959"/>
    <lineage>
        <taxon>Eukaryota</taxon>
        <taxon>Fungi</taxon>
        <taxon>Dikarya</taxon>
        <taxon>Ascomycota</taxon>
        <taxon>Saccharomycotina</taxon>
        <taxon>Saccharomycetes</taxon>
        <taxon>Saccharomycopsidaceae</taxon>
        <taxon>Saccharomycopsis</taxon>
    </lineage>
</organism>
<feature type="compositionally biased region" description="Acidic residues" evidence="1">
    <location>
        <begin position="70"/>
        <end position="80"/>
    </location>
</feature>
<dbReference type="PROSITE" id="PS50174">
    <property type="entry name" value="G_PATCH"/>
    <property type="match status" value="1"/>
</dbReference>
<keyword evidence="4" id="KW-1185">Reference proteome</keyword>
<gene>
    <name evidence="3" type="ORF">DASC09_064050</name>
</gene>
<sequence length="309" mass="35772">MKNVIRKRLAGFEDNDSETEDSEHLNIKKRKLFLPNDAVATKKENNSVTKDDDDSKEIVSYEDPQFVTGQEEDQQNDDIDTTTHQPKYTELQKMSRDKGLKKSLFEDSGSKGLSIMEKMGFKVGNSLGLRKYDKDRPSVPITVNVKINNSGIGASSKVEKEPSGVTMEEYHSNVKEKNFKSQQQKTIWKLMKKSFELSGDDDVMDIKTINPLDINVLWREYVINLQENLKRKKIIQLMGESEPQDDEKYDIENDVELQDLLAETPDEIIDKLIIFLRSECYYCFWCGNKFENDEQLLKFCPGPYEEDHV</sequence>
<dbReference type="GeneID" id="90077054"/>
<proteinExistence type="predicted"/>
<dbReference type="Pfam" id="PF01585">
    <property type="entry name" value="G-patch"/>
    <property type="match status" value="1"/>
</dbReference>
<dbReference type="GO" id="GO:0003676">
    <property type="term" value="F:nucleic acid binding"/>
    <property type="evidence" value="ECO:0007669"/>
    <property type="project" value="InterPro"/>
</dbReference>
<dbReference type="GO" id="GO:0000776">
    <property type="term" value="C:kinetochore"/>
    <property type="evidence" value="ECO:0007669"/>
    <property type="project" value="TreeGrafter"/>
</dbReference>
<feature type="region of interest" description="Disordered" evidence="1">
    <location>
        <begin position="1"/>
        <end position="24"/>
    </location>
</feature>
<feature type="domain" description="G-patch" evidence="2">
    <location>
        <begin position="108"/>
        <end position="157"/>
    </location>
</feature>
<protein>
    <submittedName>
        <fullName evidence="3">Cmg1 protein</fullName>
    </submittedName>
</protein>
<dbReference type="InterPro" id="IPR025239">
    <property type="entry name" value="DUF4187"/>
</dbReference>
<dbReference type="EMBL" id="BTFZ01000020">
    <property type="protein sequence ID" value="GMM39066.1"/>
    <property type="molecule type" value="Genomic_DNA"/>
</dbReference>
<name>A0AAV5QX65_9ASCO</name>
<reference evidence="3 4" key="1">
    <citation type="journal article" date="2023" name="Elife">
        <title>Identification of key yeast species and microbe-microbe interactions impacting larval growth of Drosophila in the wild.</title>
        <authorList>
            <person name="Mure A."/>
            <person name="Sugiura Y."/>
            <person name="Maeda R."/>
            <person name="Honda K."/>
            <person name="Sakurai N."/>
            <person name="Takahashi Y."/>
            <person name="Watada M."/>
            <person name="Katoh T."/>
            <person name="Gotoh A."/>
            <person name="Gotoh Y."/>
            <person name="Taniguchi I."/>
            <person name="Nakamura K."/>
            <person name="Hayashi T."/>
            <person name="Katayama T."/>
            <person name="Uemura T."/>
            <person name="Hattori Y."/>
        </authorList>
    </citation>
    <scope>NUCLEOTIDE SEQUENCE [LARGE SCALE GENOMIC DNA]</scope>
    <source>
        <strain evidence="3 4">SC-9</strain>
    </source>
</reference>
<dbReference type="InterPro" id="IPR000467">
    <property type="entry name" value="G_patch_dom"/>
</dbReference>